<dbReference type="EMBL" id="JAABOA010000529">
    <property type="protein sequence ID" value="KAF9584002.1"/>
    <property type="molecule type" value="Genomic_DNA"/>
</dbReference>
<dbReference type="PANTHER" id="PTHR43440:SF1">
    <property type="entry name" value="UREASE"/>
    <property type="match status" value="1"/>
</dbReference>
<comment type="caution">
    <text evidence="2">The sequence shown here is derived from an EMBL/GenBank/DDBJ whole genome shotgun (WGS) entry which is preliminary data.</text>
</comment>
<keyword evidence="1" id="KW-0378">Hydrolase</keyword>
<dbReference type="PANTHER" id="PTHR43440">
    <property type="entry name" value="UREASE"/>
    <property type="match status" value="1"/>
</dbReference>
<protein>
    <submittedName>
        <fullName evidence="2">Uncharacterized protein</fullName>
    </submittedName>
</protein>
<dbReference type="SUPFAM" id="SSF51278">
    <property type="entry name" value="Urease, beta-subunit"/>
    <property type="match status" value="1"/>
</dbReference>
<evidence type="ECO:0000313" key="3">
    <source>
        <dbReference type="Proteomes" id="UP000780801"/>
    </source>
</evidence>
<reference evidence="2" key="1">
    <citation type="journal article" date="2020" name="Fungal Divers.">
        <title>Resolving the Mortierellaceae phylogeny through synthesis of multi-gene phylogenetics and phylogenomics.</title>
        <authorList>
            <person name="Vandepol N."/>
            <person name="Liber J."/>
            <person name="Desiro A."/>
            <person name="Na H."/>
            <person name="Kennedy M."/>
            <person name="Barry K."/>
            <person name="Grigoriev I.V."/>
            <person name="Miller A.N."/>
            <person name="O'Donnell K."/>
            <person name="Stajich J.E."/>
            <person name="Bonito G."/>
        </authorList>
    </citation>
    <scope>NUCLEOTIDE SEQUENCE</scope>
    <source>
        <strain evidence="2">KOD1015</strain>
    </source>
</reference>
<dbReference type="InterPro" id="IPR036461">
    <property type="entry name" value="Urease_betasu_sf"/>
</dbReference>
<dbReference type="AlphaFoldDB" id="A0A9P6FYB5"/>
<dbReference type="Pfam" id="PF00699">
    <property type="entry name" value="Urease_beta"/>
    <property type="match status" value="1"/>
</dbReference>
<dbReference type="InterPro" id="IPR002019">
    <property type="entry name" value="Urease_beta-like"/>
</dbReference>
<dbReference type="OrthoDB" id="1708534at2759"/>
<dbReference type="Gene3D" id="2.10.150.10">
    <property type="entry name" value="Urease, beta subunit"/>
    <property type="match status" value="1"/>
</dbReference>
<accession>A0A9P6FYB5</accession>
<gene>
    <name evidence="2" type="ORF">BGW38_007888</name>
</gene>
<name>A0A9P6FYB5_9FUNG</name>
<evidence type="ECO:0000256" key="1">
    <source>
        <dbReference type="ARBA" id="ARBA00022801"/>
    </source>
</evidence>
<feature type="non-terminal residue" evidence="2">
    <location>
        <position position="106"/>
    </location>
</feature>
<proteinExistence type="predicted"/>
<keyword evidence="3" id="KW-1185">Reference proteome</keyword>
<evidence type="ECO:0000313" key="2">
    <source>
        <dbReference type="EMBL" id="KAF9584002.1"/>
    </source>
</evidence>
<dbReference type="InterPro" id="IPR050112">
    <property type="entry name" value="Urease_alpha_subunit"/>
</dbReference>
<dbReference type="Proteomes" id="UP000780801">
    <property type="component" value="Unassembled WGS sequence"/>
</dbReference>
<organism evidence="2 3">
    <name type="scientific">Lunasporangiospora selenospora</name>
    <dbReference type="NCBI Taxonomy" id="979761"/>
    <lineage>
        <taxon>Eukaryota</taxon>
        <taxon>Fungi</taxon>
        <taxon>Fungi incertae sedis</taxon>
        <taxon>Mucoromycota</taxon>
        <taxon>Mortierellomycotina</taxon>
        <taxon>Mortierellomycetes</taxon>
        <taxon>Mortierellales</taxon>
        <taxon>Mortierellaceae</taxon>
        <taxon>Lunasporangiospora</taxon>
    </lineage>
</organism>
<dbReference type="GO" id="GO:0035550">
    <property type="term" value="C:urease complex"/>
    <property type="evidence" value="ECO:0007669"/>
    <property type="project" value="InterPro"/>
</dbReference>
<dbReference type="GO" id="GO:0043419">
    <property type="term" value="P:urea catabolic process"/>
    <property type="evidence" value="ECO:0007669"/>
    <property type="project" value="InterPro"/>
</dbReference>
<dbReference type="GO" id="GO:0016787">
    <property type="term" value="F:hydrolase activity"/>
    <property type="evidence" value="ECO:0007669"/>
    <property type="project" value="UniProtKB-KW"/>
</dbReference>
<sequence>MDRALAYGQRLDIPAGSAIRFEPGEKHTVTTVSIGGRKIISGGNNLATGEVDMSRLPEIIDNIEVRNFGHFIQSPEINAKDISEYEIPREVYQSFYGPTVGDRIRL</sequence>